<dbReference type="EMBL" id="VWRN01000074">
    <property type="protein sequence ID" value="KAA6115491.1"/>
    <property type="molecule type" value="Genomic_DNA"/>
</dbReference>
<comment type="caution">
    <text evidence="10">The sequence shown here is derived from an EMBL/GenBank/DDBJ whole genome shotgun (WGS) entry which is preliminary data.</text>
</comment>
<keyword evidence="11" id="KW-1185">Reference proteome</keyword>
<evidence type="ECO:0000313" key="10">
    <source>
        <dbReference type="EMBL" id="KAA6115491.1"/>
    </source>
</evidence>
<name>A0A5M7ZZ67_9BURK</name>
<evidence type="ECO:0000256" key="8">
    <source>
        <dbReference type="ARBA" id="ARBA00023136"/>
    </source>
</evidence>
<evidence type="ECO:0000256" key="2">
    <source>
        <dbReference type="ARBA" id="ARBA00004953"/>
    </source>
</evidence>
<dbReference type="GO" id="GO:0015420">
    <property type="term" value="F:ABC-type vitamin B12 transporter activity"/>
    <property type="evidence" value="ECO:0007669"/>
    <property type="project" value="UniProtKB-UniRule"/>
</dbReference>
<gene>
    <name evidence="9" type="primary">cobD</name>
    <name evidence="10" type="ORF">F1599_25455</name>
</gene>
<accession>A0A5M7ZZ67</accession>
<keyword evidence="8 9" id="KW-0472">Membrane</keyword>
<dbReference type="InterPro" id="IPR004485">
    <property type="entry name" value="Cobalamin_biosynth_CobD/CbiB"/>
</dbReference>
<evidence type="ECO:0000256" key="5">
    <source>
        <dbReference type="ARBA" id="ARBA00022573"/>
    </source>
</evidence>
<keyword evidence="5 9" id="KW-0169">Cobalamin biosynthesis</keyword>
<dbReference type="PANTHER" id="PTHR34308">
    <property type="entry name" value="COBALAMIN BIOSYNTHESIS PROTEIN CBIB"/>
    <property type="match status" value="1"/>
</dbReference>
<organism evidence="10 11">
    <name type="scientific">Cupriavidus cauae</name>
    <dbReference type="NCBI Taxonomy" id="2608999"/>
    <lineage>
        <taxon>Bacteria</taxon>
        <taxon>Pseudomonadati</taxon>
        <taxon>Pseudomonadota</taxon>
        <taxon>Betaproteobacteria</taxon>
        <taxon>Burkholderiales</taxon>
        <taxon>Burkholderiaceae</taxon>
        <taxon>Cupriavidus</taxon>
    </lineage>
</organism>
<dbReference type="NCBIfam" id="NF005792">
    <property type="entry name" value="PRK07630.1"/>
    <property type="match status" value="1"/>
</dbReference>
<comment type="subcellular location">
    <subcellularLocation>
        <location evidence="1 9">Cell membrane</location>
        <topology evidence="1 9">Multi-pass membrane protein</topology>
    </subcellularLocation>
</comment>
<evidence type="ECO:0000256" key="9">
    <source>
        <dbReference type="HAMAP-Rule" id="MF_00024"/>
    </source>
</evidence>
<dbReference type="GO" id="GO:0005886">
    <property type="term" value="C:plasma membrane"/>
    <property type="evidence" value="ECO:0007669"/>
    <property type="project" value="UniProtKB-SubCell"/>
</dbReference>
<dbReference type="PANTHER" id="PTHR34308:SF1">
    <property type="entry name" value="COBALAMIN BIOSYNTHESIS PROTEIN CBIB"/>
    <property type="match status" value="1"/>
</dbReference>
<protein>
    <recommendedName>
        <fullName evidence="9">Cobalamin biosynthesis protein CobD</fullName>
    </recommendedName>
</protein>
<comment type="caution">
    <text evidence="9">Lacks conserved residue(s) required for the propagation of feature annotation.</text>
</comment>
<keyword evidence="7 9" id="KW-1133">Transmembrane helix</keyword>
<dbReference type="UniPathway" id="UPA00148"/>
<evidence type="ECO:0000256" key="1">
    <source>
        <dbReference type="ARBA" id="ARBA00004651"/>
    </source>
</evidence>
<comment type="pathway">
    <text evidence="2 9">Cofactor biosynthesis; adenosylcobalamin biosynthesis.</text>
</comment>
<evidence type="ECO:0000256" key="3">
    <source>
        <dbReference type="ARBA" id="ARBA00006263"/>
    </source>
</evidence>
<evidence type="ECO:0000313" key="11">
    <source>
        <dbReference type="Proteomes" id="UP000324324"/>
    </source>
</evidence>
<feature type="transmembrane region" description="Helical" evidence="9">
    <location>
        <begin position="152"/>
        <end position="171"/>
    </location>
</feature>
<dbReference type="RefSeq" id="WP_149316963.1">
    <property type="nucleotide sequence ID" value="NZ_CP080293.1"/>
</dbReference>
<keyword evidence="4 9" id="KW-1003">Cell membrane</keyword>
<dbReference type="Proteomes" id="UP000324324">
    <property type="component" value="Unassembled WGS sequence"/>
</dbReference>
<dbReference type="GO" id="GO:0048472">
    <property type="term" value="F:threonine-phosphate decarboxylase activity"/>
    <property type="evidence" value="ECO:0007669"/>
    <property type="project" value="InterPro"/>
</dbReference>
<comment type="function">
    <text evidence="9">Converts cobyric acid to cobinamide by the addition of aminopropanol on the F carboxylic group.</text>
</comment>
<dbReference type="AlphaFoldDB" id="A0A5M7ZZ67"/>
<proteinExistence type="inferred from homology"/>
<dbReference type="HAMAP" id="MF_00024">
    <property type="entry name" value="CobD_CbiB"/>
    <property type="match status" value="1"/>
</dbReference>
<comment type="similarity">
    <text evidence="3 9">Belongs to the CobD/CbiB family.</text>
</comment>
<feature type="transmembrane region" description="Helical" evidence="9">
    <location>
        <begin position="48"/>
        <end position="65"/>
    </location>
</feature>
<sequence length="330" mass="36146">MTFVSVLLALIAEQFRALGRNNPIHEMVRALAERAERAFDTGRPRDAALAWMTVALPLTLAALVVHHLLATISVALTLAWNVLLLYLTLGFRQFSHYFTDIHDALNRDDPATARALLHEWTGLDTVDMPISEIVRHTLEAAIVAVHRHVFGVFFWFLLPIGPAGVVLYRVAEYLSRQWNLPSSERSPAFGRFAARAFHLMDWIPSRLTAIGFAIVGNFEDAVYAWRNHARKWRDETNGILLASGGGALGVRLGTPLPEDDTSVVLASPGTGAAFDYAPGMEDDGVPEPAAPELGADPGVRALQSAVGLVWRAVVLWMLLLAMLSLASWVG</sequence>
<feature type="transmembrane region" description="Helical" evidence="9">
    <location>
        <begin position="308"/>
        <end position="329"/>
    </location>
</feature>
<feature type="transmembrane region" description="Helical" evidence="9">
    <location>
        <begin position="72"/>
        <end position="91"/>
    </location>
</feature>
<evidence type="ECO:0000256" key="7">
    <source>
        <dbReference type="ARBA" id="ARBA00022989"/>
    </source>
</evidence>
<reference evidence="10 11" key="1">
    <citation type="submission" date="2019-09" db="EMBL/GenBank/DDBJ databases">
        <title>Isolation of a novel species in the genus Cupriavidus from patients with sepsis using whole genome sequencing.</title>
        <authorList>
            <person name="Kweon O.J."/>
            <person name="Lee M.-K."/>
        </authorList>
    </citation>
    <scope>NUCLEOTIDE SEQUENCE [LARGE SCALE GENOMIC DNA]</scope>
    <source>
        <strain evidence="10 11">MKL-01</strain>
    </source>
</reference>
<evidence type="ECO:0000256" key="4">
    <source>
        <dbReference type="ARBA" id="ARBA00022475"/>
    </source>
</evidence>
<dbReference type="Pfam" id="PF03186">
    <property type="entry name" value="CobD_Cbib"/>
    <property type="match status" value="1"/>
</dbReference>
<evidence type="ECO:0000256" key="6">
    <source>
        <dbReference type="ARBA" id="ARBA00022692"/>
    </source>
</evidence>
<keyword evidence="6 9" id="KW-0812">Transmembrane</keyword>
<dbReference type="GO" id="GO:0009236">
    <property type="term" value="P:cobalamin biosynthetic process"/>
    <property type="evidence" value="ECO:0007669"/>
    <property type="project" value="UniProtKB-UniRule"/>
</dbReference>